<evidence type="ECO:0000313" key="3">
    <source>
        <dbReference type="Proteomes" id="UP000813672"/>
    </source>
</evidence>
<proteinExistence type="predicted"/>
<comment type="caution">
    <text evidence="2">The sequence shown here is derived from an EMBL/GenBank/DDBJ whole genome shotgun (WGS) entry which is preliminary data.</text>
</comment>
<feature type="region of interest" description="Disordered" evidence="1">
    <location>
        <begin position="147"/>
        <end position="167"/>
    </location>
</feature>
<dbReference type="InterPro" id="IPR015867">
    <property type="entry name" value="N-reg_PII/ATP_PRibTrfase_C"/>
</dbReference>
<sequence length="167" mass="18468">MGRRNMLPALTSDRFTTQTGWRLLVQVPEPDCPRVIAAVIAQDPLVWGDYDRVTFAAPGQQRFRSLPGGANAPTSDAVSVPCLELSFFLSGDAARLDAVLNAIYHVHPYEEPVVLVVPALRTCHIRGLDEDNPNRFWNREAADWVPDTHRRDVAGPPQSQGTVSRQA</sequence>
<protein>
    <submittedName>
        <fullName evidence="2">Uncharacterized protein</fullName>
    </submittedName>
</protein>
<gene>
    <name evidence="2" type="ORF">KBY27_21520</name>
</gene>
<dbReference type="AlphaFoldDB" id="A0A9Q3WPJ4"/>
<name>A0A9Q3WPJ4_9RHOB</name>
<accession>A0A9Q3WPJ4</accession>
<feature type="compositionally biased region" description="Polar residues" evidence="1">
    <location>
        <begin position="157"/>
        <end position="167"/>
    </location>
</feature>
<dbReference type="EMBL" id="JAGQAF010000019">
    <property type="protein sequence ID" value="MCE8540050.1"/>
    <property type="molecule type" value="Genomic_DNA"/>
</dbReference>
<dbReference type="Proteomes" id="UP000813672">
    <property type="component" value="Unassembled WGS sequence"/>
</dbReference>
<dbReference type="Gene3D" id="3.30.70.120">
    <property type="match status" value="1"/>
</dbReference>
<reference evidence="2" key="1">
    <citation type="journal article" date="2021" name="Environ. Microbiol.">
        <title>Cryptic niche differentiation of novel sediment ecotypes of Rugeria pomeroyi correlates with nitrate respiration.</title>
        <authorList>
            <person name="Lin X."/>
            <person name="McNichol J."/>
            <person name="Chu X."/>
            <person name="Qian Y."/>
            <person name="Luo H."/>
        </authorList>
    </citation>
    <scope>NUCLEOTIDE SEQUENCE</scope>
    <source>
        <strain evidence="2">SZCCDBB064</strain>
    </source>
</reference>
<dbReference type="SUPFAM" id="SSF102705">
    <property type="entry name" value="NIF3 (NGG1p interacting factor 3)-like"/>
    <property type="match status" value="1"/>
</dbReference>
<evidence type="ECO:0000313" key="2">
    <source>
        <dbReference type="EMBL" id="MCE8540050.1"/>
    </source>
</evidence>
<dbReference type="InterPro" id="IPR036069">
    <property type="entry name" value="DUF34/NIF3_sf"/>
</dbReference>
<organism evidence="2 3">
    <name type="scientific">Ruegeria pomeroyi</name>
    <dbReference type="NCBI Taxonomy" id="89184"/>
    <lineage>
        <taxon>Bacteria</taxon>
        <taxon>Pseudomonadati</taxon>
        <taxon>Pseudomonadota</taxon>
        <taxon>Alphaproteobacteria</taxon>
        <taxon>Rhodobacterales</taxon>
        <taxon>Roseobacteraceae</taxon>
        <taxon>Ruegeria</taxon>
    </lineage>
</organism>
<evidence type="ECO:0000256" key="1">
    <source>
        <dbReference type="SAM" id="MobiDB-lite"/>
    </source>
</evidence>